<dbReference type="InParanoid" id="A0A0G4FYK2"/>
<feature type="compositionally biased region" description="Low complexity" evidence="2">
    <location>
        <begin position="157"/>
        <end position="177"/>
    </location>
</feature>
<dbReference type="InterPro" id="IPR032640">
    <property type="entry name" value="AMPK1_CBM"/>
</dbReference>
<dbReference type="GO" id="GO:0005634">
    <property type="term" value="C:nucleus"/>
    <property type="evidence" value="ECO:0007669"/>
    <property type="project" value="TreeGrafter"/>
</dbReference>
<organism evidence="4 5">
    <name type="scientific">Vitrella brassicaformis (strain CCMP3155)</name>
    <dbReference type="NCBI Taxonomy" id="1169540"/>
    <lineage>
        <taxon>Eukaryota</taxon>
        <taxon>Sar</taxon>
        <taxon>Alveolata</taxon>
        <taxon>Colpodellida</taxon>
        <taxon>Vitrellaceae</taxon>
        <taxon>Vitrella</taxon>
    </lineage>
</organism>
<evidence type="ECO:0000313" key="4">
    <source>
        <dbReference type="EMBL" id="CEM20277.1"/>
    </source>
</evidence>
<feature type="region of interest" description="Disordered" evidence="2">
    <location>
        <begin position="367"/>
        <end position="589"/>
    </location>
</feature>
<dbReference type="PANTHER" id="PTHR10343">
    <property type="entry name" value="5'-AMP-ACTIVATED PROTEIN KINASE , BETA SUBUNIT"/>
    <property type="match status" value="1"/>
</dbReference>
<dbReference type="GO" id="GO:0031588">
    <property type="term" value="C:nucleotide-activated protein kinase complex"/>
    <property type="evidence" value="ECO:0007669"/>
    <property type="project" value="TreeGrafter"/>
</dbReference>
<reference evidence="4 5" key="1">
    <citation type="submission" date="2014-11" db="EMBL/GenBank/DDBJ databases">
        <authorList>
            <person name="Zhu J."/>
            <person name="Qi W."/>
            <person name="Song R."/>
        </authorList>
    </citation>
    <scope>NUCLEOTIDE SEQUENCE [LARGE SCALE GENOMIC DNA]</scope>
</reference>
<dbReference type="EMBL" id="CDMY01000523">
    <property type="protein sequence ID" value="CEM20277.1"/>
    <property type="molecule type" value="Genomic_DNA"/>
</dbReference>
<feature type="domain" description="AMP-activated protein kinase glycogen-binding" evidence="3">
    <location>
        <begin position="300"/>
        <end position="385"/>
    </location>
</feature>
<feature type="region of interest" description="Disordered" evidence="2">
    <location>
        <begin position="114"/>
        <end position="200"/>
    </location>
</feature>
<comment type="similarity">
    <text evidence="1">Belongs to the CRP1/MDG1 family.</text>
</comment>
<feature type="compositionally biased region" description="Polar residues" evidence="2">
    <location>
        <begin position="564"/>
        <end position="574"/>
    </location>
</feature>
<protein>
    <recommendedName>
        <fullName evidence="3">AMP-activated protein kinase glycogen-binding domain-containing protein</fullName>
    </recommendedName>
</protein>
<dbReference type="STRING" id="1169540.A0A0G4FYK2"/>
<dbReference type="VEuPathDB" id="CryptoDB:Vbra_813"/>
<dbReference type="InterPro" id="IPR014756">
    <property type="entry name" value="Ig_E-set"/>
</dbReference>
<keyword evidence="5" id="KW-1185">Reference proteome</keyword>
<feature type="region of interest" description="Disordered" evidence="2">
    <location>
        <begin position="1"/>
        <end position="22"/>
    </location>
</feature>
<feature type="compositionally biased region" description="Polar residues" evidence="2">
    <location>
        <begin position="114"/>
        <end position="125"/>
    </location>
</feature>
<dbReference type="PhylomeDB" id="A0A0G4FYK2"/>
<dbReference type="OrthoDB" id="531008at2759"/>
<dbReference type="AlphaFoldDB" id="A0A0G4FYK2"/>
<feature type="compositionally biased region" description="Pro residues" evidence="2">
    <location>
        <begin position="134"/>
        <end position="144"/>
    </location>
</feature>
<feature type="compositionally biased region" description="Pro residues" evidence="2">
    <location>
        <begin position="388"/>
        <end position="426"/>
    </location>
</feature>
<gene>
    <name evidence="4" type="ORF">Vbra_813</name>
</gene>
<dbReference type="Gene3D" id="2.60.40.10">
    <property type="entry name" value="Immunoglobulins"/>
    <property type="match status" value="2"/>
</dbReference>
<dbReference type="OMA" id="DDEWKCD"/>
<evidence type="ECO:0000256" key="1">
    <source>
        <dbReference type="ARBA" id="ARBA00038216"/>
    </source>
</evidence>
<dbReference type="SUPFAM" id="SSF81296">
    <property type="entry name" value="E set domains"/>
    <property type="match status" value="2"/>
</dbReference>
<feature type="compositionally biased region" description="Basic and acidic residues" evidence="2">
    <location>
        <begin position="62"/>
        <end position="75"/>
    </location>
</feature>
<dbReference type="Proteomes" id="UP000041254">
    <property type="component" value="Unassembled WGS sequence"/>
</dbReference>
<dbReference type="SUPFAM" id="SSF81606">
    <property type="entry name" value="PP2C-like"/>
    <property type="match status" value="1"/>
</dbReference>
<dbReference type="GO" id="GO:0005737">
    <property type="term" value="C:cytoplasm"/>
    <property type="evidence" value="ECO:0007669"/>
    <property type="project" value="TreeGrafter"/>
</dbReference>
<dbReference type="GO" id="GO:0007165">
    <property type="term" value="P:signal transduction"/>
    <property type="evidence" value="ECO:0007669"/>
    <property type="project" value="TreeGrafter"/>
</dbReference>
<name>A0A0G4FYK2_VITBC</name>
<dbReference type="PANTHER" id="PTHR10343:SF81">
    <property type="entry name" value="CRUCIFORM DNA-RECOGNIZING PROTEIN 1-RELATED"/>
    <property type="match status" value="1"/>
</dbReference>
<feature type="region of interest" description="Disordered" evidence="2">
    <location>
        <begin position="811"/>
        <end position="840"/>
    </location>
</feature>
<proteinExistence type="inferred from homology"/>
<dbReference type="InterPro" id="IPR013783">
    <property type="entry name" value="Ig-like_fold"/>
</dbReference>
<accession>A0A0G4FYK2</accession>
<dbReference type="CDD" id="cd02859">
    <property type="entry name" value="E_set_AMPKbeta_like_N"/>
    <property type="match status" value="2"/>
</dbReference>
<dbReference type="InterPro" id="IPR036457">
    <property type="entry name" value="PPM-type-like_dom_sf"/>
</dbReference>
<evidence type="ECO:0000313" key="5">
    <source>
        <dbReference type="Proteomes" id="UP000041254"/>
    </source>
</evidence>
<evidence type="ECO:0000256" key="2">
    <source>
        <dbReference type="SAM" id="MobiDB-lite"/>
    </source>
</evidence>
<sequence>MPQHLPDDSTLPPRPPNCSLEEPSSRICRSMFQQLATQTGIPARIKEGAICAYRIMRRAEYRRRTEASRRERAPSREQSLARAKQRIEQAEARGYKGLSETLEDQKLTPTFLRTETPTQPLQASAQGRIASPVSAPPPSAPPPSAQRTAPHEQQPQTSRGTDASTTAATTSTGSITSLRNLGTEYGGSPSAKTAPIRLSPDTSRNDIMLLKWEMPGKYVEVAGAFPNPAWEVRLPLFKCPRTGVFWLSLQEALPAVQSGVYQFKYIVDDEWKCDMSLPTKDDGSGNTNNSMMVVAAAGILEWKHPAQRTVLLAGSFTEPPWKRQMPLAYDPRDSTYRISLQEAVPELRPGSYQFKYIVDDEWKCDPSLPTQNDGSGNINNVLHYHRPPAAPSPSPPAPPAPSPPAPSPPAPAPPAPAPPAPVPAPAPTTASTIELPARSGDGHRRRRHPADEPLDFSSLPDVEGSGSDTEEEQDQGCLSPPGHRHSSATDTTRASTSGSDSSPTAHNADRLPPTLPSPPEVSEQPPSTPAAAAAEDEGPLESDRDIEPLELQGKGWARRRASVGTPNATASSRTADGLRRSSGGLRRSSAVDATDALGGLSAHQPSNESLREDRLRRVASLSLDHKWPESVTAHLHSPEVLVDLHVPDDRLSTKLRLNAGAFMIPHPEKVETGGADAYFICEIAGGGALGVADGVGEWDSFGLSPKMFADELMRGCQQAAILALTDTDTPTASSAAPAPAAAAAAASASSSAASAAAAAAAAADTETGVREKDASGTLTNMHHYRHMASHTCVCKQTGSPTCSLTPLASASTASSKTHQPSPSNGHGGSDGDRGDSGNTEEGETYLEEIKCMDLPPEKIALRMMQYGYTCTRSYGASTALVAYLDTKGEKLGVAILGDSTMILLRRQKVYSMTVV</sequence>
<dbReference type="InterPro" id="IPR050827">
    <property type="entry name" value="CRP1_MDG1_kinase"/>
</dbReference>
<dbReference type="GO" id="GO:0019901">
    <property type="term" value="F:protein kinase binding"/>
    <property type="evidence" value="ECO:0007669"/>
    <property type="project" value="TreeGrafter"/>
</dbReference>
<evidence type="ECO:0000259" key="3">
    <source>
        <dbReference type="Pfam" id="PF16561"/>
    </source>
</evidence>
<feature type="compositionally biased region" description="Low complexity" evidence="2">
    <location>
        <begin position="488"/>
        <end position="505"/>
    </location>
</feature>
<feature type="compositionally biased region" description="Polar residues" evidence="2">
    <location>
        <begin position="368"/>
        <end position="380"/>
    </location>
</feature>
<feature type="domain" description="AMP-activated protein kinase glycogen-binding" evidence="3">
    <location>
        <begin position="209"/>
        <end position="295"/>
    </location>
</feature>
<dbReference type="Pfam" id="PF16561">
    <property type="entry name" value="AMPK1_CBM"/>
    <property type="match status" value="2"/>
</dbReference>
<feature type="region of interest" description="Disordered" evidence="2">
    <location>
        <begin position="62"/>
        <end position="85"/>
    </location>
</feature>